<dbReference type="InterPro" id="IPR011047">
    <property type="entry name" value="Quinoprotein_ADH-like_sf"/>
</dbReference>
<organism evidence="7 8">
    <name type="scientific">Durusdinium trenchii</name>
    <dbReference type="NCBI Taxonomy" id="1381693"/>
    <lineage>
        <taxon>Eukaryota</taxon>
        <taxon>Sar</taxon>
        <taxon>Alveolata</taxon>
        <taxon>Dinophyceae</taxon>
        <taxon>Suessiales</taxon>
        <taxon>Symbiodiniaceae</taxon>
        <taxon>Durusdinium</taxon>
    </lineage>
</organism>
<evidence type="ECO:0000256" key="5">
    <source>
        <dbReference type="PROSITE-ProRule" id="PRU00221"/>
    </source>
</evidence>
<accession>A0ABP0HWC7</accession>
<dbReference type="InterPro" id="IPR020472">
    <property type="entry name" value="WD40_PAC1"/>
</dbReference>
<dbReference type="SUPFAM" id="SSF52540">
    <property type="entry name" value="P-loop containing nucleoside triphosphate hydrolases"/>
    <property type="match status" value="1"/>
</dbReference>
<dbReference type="PANTHER" id="PTHR19848:SF0">
    <property type="entry name" value="NOTCHLESS PROTEIN HOMOLOG 1"/>
    <property type="match status" value="1"/>
</dbReference>
<proteinExistence type="predicted"/>
<feature type="repeat" description="WD" evidence="5">
    <location>
        <begin position="689"/>
        <end position="730"/>
    </location>
</feature>
<evidence type="ECO:0000313" key="7">
    <source>
        <dbReference type="EMBL" id="CAK8994133.1"/>
    </source>
</evidence>
<dbReference type="SMART" id="SM00320">
    <property type="entry name" value="WD40"/>
    <property type="match status" value="8"/>
</dbReference>
<evidence type="ECO:0000256" key="3">
    <source>
        <dbReference type="ARBA" id="ARBA00022737"/>
    </source>
</evidence>
<dbReference type="CDD" id="cd00200">
    <property type="entry name" value="WD40"/>
    <property type="match status" value="1"/>
</dbReference>
<dbReference type="PROSITE" id="PS50082">
    <property type="entry name" value="WD_REPEATS_2"/>
    <property type="match status" value="7"/>
</dbReference>
<reference evidence="7 8" key="1">
    <citation type="submission" date="2024-02" db="EMBL/GenBank/DDBJ databases">
        <authorList>
            <person name="Chen Y."/>
            <person name="Shah S."/>
            <person name="Dougan E. K."/>
            <person name="Thang M."/>
            <person name="Chan C."/>
        </authorList>
    </citation>
    <scope>NUCLEOTIDE SEQUENCE [LARGE SCALE GENOMIC DNA]</scope>
</reference>
<evidence type="ECO:0000259" key="6">
    <source>
        <dbReference type="Pfam" id="PF08154"/>
    </source>
</evidence>
<keyword evidence="2 5" id="KW-0853">WD repeat</keyword>
<feature type="repeat" description="WD" evidence="5">
    <location>
        <begin position="514"/>
        <end position="562"/>
    </location>
</feature>
<feature type="repeat" description="WD" evidence="5">
    <location>
        <begin position="430"/>
        <end position="471"/>
    </location>
</feature>
<dbReference type="PANTHER" id="PTHR19848">
    <property type="entry name" value="WD40 REPEAT PROTEIN"/>
    <property type="match status" value="1"/>
</dbReference>
<gene>
    <name evidence="7" type="ORF">CCMP2556_LOCUS3524</name>
</gene>
<evidence type="ECO:0000313" key="8">
    <source>
        <dbReference type="Proteomes" id="UP001642484"/>
    </source>
</evidence>
<feature type="repeat" description="WD" evidence="5">
    <location>
        <begin position="472"/>
        <end position="513"/>
    </location>
</feature>
<feature type="repeat" description="WD" evidence="5">
    <location>
        <begin position="773"/>
        <end position="806"/>
    </location>
</feature>
<protein>
    <recommendedName>
        <fullName evidence="6">NLE domain-containing protein</fullName>
    </recommendedName>
</protein>
<dbReference type="Pfam" id="PF00400">
    <property type="entry name" value="WD40"/>
    <property type="match status" value="7"/>
</dbReference>
<dbReference type="EMBL" id="CAXAMN010001403">
    <property type="protein sequence ID" value="CAK8994133.1"/>
    <property type="molecule type" value="Genomic_DNA"/>
</dbReference>
<evidence type="ECO:0000256" key="2">
    <source>
        <dbReference type="ARBA" id="ARBA00022574"/>
    </source>
</evidence>
<feature type="repeat" description="WD" evidence="5">
    <location>
        <begin position="731"/>
        <end position="772"/>
    </location>
</feature>
<dbReference type="PROSITE" id="PS00678">
    <property type="entry name" value="WD_REPEATS_1"/>
    <property type="match status" value="1"/>
</dbReference>
<dbReference type="InterPro" id="IPR015943">
    <property type="entry name" value="WD40/YVTN_repeat-like_dom_sf"/>
</dbReference>
<comment type="caution">
    <text evidence="7">The sequence shown here is derived from an EMBL/GenBank/DDBJ whole genome shotgun (WGS) entry which is preliminary data.</text>
</comment>
<dbReference type="InterPro" id="IPR001680">
    <property type="entry name" value="WD40_rpt"/>
</dbReference>
<dbReference type="SUPFAM" id="SSF50998">
    <property type="entry name" value="Quinoprotein alcohol dehydrogenase-like"/>
    <property type="match status" value="1"/>
</dbReference>
<feature type="domain" description="NLE" evidence="6">
    <location>
        <begin position="335"/>
        <end position="392"/>
    </location>
</feature>
<comment type="subcellular location">
    <subcellularLocation>
        <location evidence="1">Nucleus</location>
        <location evidence="1">Nucleolus</location>
    </subcellularLocation>
</comment>
<dbReference type="InterPro" id="IPR012972">
    <property type="entry name" value="NLE"/>
</dbReference>
<evidence type="ECO:0000256" key="4">
    <source>
        <dbReference type="ARBA" id="ARBA00023242"/>
    </source>
</evidence>
<keyword evidence="4" id="KW-0539">Nucleus</keyword>
<dbReference type="Proteomes" id="UP001642484">
    <property type="component" value="Unassembled WGS sequence"/>
</dbReference>
<dbReference type="Gene3D" id="3.40.50.300">
    <property type="entry name" value="P-loop containing nucleotide triphosphate hydrolases"/>
    <property type="match status" value="1"/>
</dbReference>
<dbReference type="PRINTS" id="PR00320">
    <property type="entry name" value="GPROTEINBRPT"/>
</dbReference>
<sequence>MPELCDIHTLACTQLFPFALKFCSGSALSMLRAAGPIFSEAIPESSPLWKELLQESSAWLHDSKTSLMHKAHRLSVAAERCRFDREDGSLQVPHPTPVNKSRRYRLIVTGARRSGISTLVRIMAGREELDNQGKDMSLVNFSADLDGQVLSISAVDKRSTAIVTPLSAALYNGHSAALFVFDAANADSLKTTACCIAELQQTVGPQKFRRMPKLLVCHKADVLPKVEDRLAELPAMCEALLSTYGMDLVFTTREDPSSIHLAVALAAEHWPEADPDDASRKFPAISRQQLRPTRTVVRRNTVVRRVADKKAAEEVVSKKLKAAAADALAIDGQALVQFVDPEGKIAGPQLDVPLGTSKDQLGTLLNQLLENSEEMPYSFHLEDTEITSNLAASFGKLSKGQQSTERVLNITYYPLAVFRVRPVTRCTSSLSGHIEAVLCVAFSPDSRQLATGSGDSTVRLWDLNTELPKHTCKGHLNWVLAVAWSPDGSRLTSAGMDKIVLVWCAQSGKNLGALRGHTQPVTCLCWQPLHVTEGDSFPFLATSSKDAAVRIWDTTAGTCVRSLTSHSQPVMQVRWSGERPDIGGVIYSAGRDCVVKVWNPKDGSMLSELKGHGHWVNTLALNTDYVLRSGPFTHEPQKFKDLAEKKEAAKKRYDEAIQLCGGERLLSGSDDFTLFLWRPVVSKTAVCRMTGHQKIVNQVAFSPDGRWFASASFDKSVRLWDGRTGKYVHAFRGHVGDVYQLAWSADSRLLVSVSKDSTAKCWDIGQRKLLEDLPGHADEVYVVDWSLDGSRVATGSKDRLLKIWRH</sequence>
<keyword evidence="3" id="KW-0677">Repeat</keyword>
<keyword evidence="8" id="KW-1185">Reference proteome</keyword>
<dbReference type="InterPro" id="IPR027417">
    <property type="entry name" value="P-loop_NTPase"/>
</dbReference>
<feature type="repeat" description="WD" evidence="5">
    <location>
        <begin position="563"/>
        <end position="608"/>
    </location>
</feature>
<dbReference type="Pfam" id="PF08154">
    <property type="entry name" value="NLE"/>
    <property type="match status" value="1"/>
</dbReference>
<dbReference type="Gene3D" id="2.130.10.10">
    <property type="entry name" value="YVTN repeat-like/Quinoprotein amine dehydrogenase"/>
    <property type="match status" value="1"/>
</dbReference>
<evidence type="ECO:0000256" key="1">
    <source>
        <dbReference type="ARBA" id="ARBA00004604"/>
    </source>
</evidence>
<name>A0ABP0HWC7_9DINO</name>
<dbReference type="InterPro" id="IPR019775">
    <property type="entry name" value="WD40_repeat_CS"/>
</dbReference>
<dbReference type="PROSITE" id="PS50294">
    <property type="entry name" value="WD_REPEATS_REGION"/>
    <property type="match status" value="6"/>
</dbReference>